<dbReference type="Proteomes" id="UP001161406">
    <property type="component" value="Unassembled WGS sequence"/>
</dbReference>
<keyword evidence="2" id="KW-1185">Reference proteome</keyword>
<dbReference type="EMBL" id="BSNG01000002">
    <property type="protein sequence ID" value="GLQ11519.1"/>
    <property type="molecule type" value="Genomic_DNA"/>
</dbReference>
<evidence type="ECO:0000313" key="2">
    <source>
        <dbReference type="Proteomes" id="UP001161406"/>
    </source>
</evidence>
<gene>
    <name evidence="1" type="ORF">GCM10007913_34510</name>
</gene>
<comment type="caution">
    <text evidence="1">The sequence shown here is derived from an EMBL/GenBank/DDBJ whole genome shotgun (WGS) entry which is preliminary data.</text>
</comment>
<name>A0ABQ5UIS3_9HYPH</name>
<reference evidence="1" key="1">
    <citation type="journal article" date="2014" name="Int. J. Syst. Evol. Microbiol.">
        <title>Complete genome of a new Firmicutes species belonging to the dominant human colonic microbiota ('Ruminococcus bicirculans') reveals two chromosomes and a selective capacity to utilize plant glucans.</title>
        <authorList>
            <consortium name="NISC Comparative Sequencing Program"/>
            <person name="Wegmann U."/>
            <person name="Louis P."/>
            <person name="Goesmann A."/>
            <person name="Henrissat B."/>
            <person name="Duncan S.H."/>
            <person name="Flint H.J."/>
        </authorList>
    </citation>
    <scope>NUCLEOTIDE SEQUENCE</scope>
    <source>
        <strain evidence="1">NBRC 103855</strain>
    </source>
</reference>
<reference evidence="1" key="2">
    <citation type="submission" date="2023-01" db="EMBL/GenBank/DDBJ databases">
        <title>Draft genome sequence of Devosia yakushimensis strain NBRC 103855.</title>
        <authorList>
            <person name="Sun Q."/>
            <person name="Mori K."/>
        </authorList>
    </citation>
    <scope>NUCLEOTIDE SEQUENCE</scope>
    <source>
        <strain evidence="1">NBRC 103855</strain>
    </source>
</reference>
<accession>A0ABQ5UIS3</accession>
<protein>
    <submittedName>
        <fullName evidence="1">Uncharacterized protein</fullName>
    </submittedName>
</protein>
<organism evidence="1 2">
    <name type="scientific">Devosia yakushimensis</name>
    <dbReference type="NCBI Taxonomy" id="470028"/>
    <lineage>
        <taxon>Bacteria</taxon>
        <taxon>Pseudomonadati</taxon>
        <taxon>Pseudomonadota</taxon>
        <taxon>Alphaproteobacteria</taxon>
        <taxon>Hyphomicrobiales</taxon>
        <taxon>Devosiaceae</taxon>
        <taxon>Devosia</taxon>
    </lineage>
</organism>
<proteinExistence type="predicted"/>
<sequence>MGAWEASVEGGTFCLKGPKKWPKNQKIDSFLFGSMRSPACNQSSQKMRSALAMADMPMTPVSTGGGAALMTKTTKTA</sequence>
<evidence type="ECO:0000313" key="1">
    <source>
        <dbReference type="EMBL" id="GLQ11519.1"/>
    </source>
</evidence>